<dbReference type="PANTHER" id="PTHR35218:SF9">
    <property type="entry name" value="ENDONUCLEASE_EXONUCLEASE_PHOSPHATASE DOMAIN-CONTAINING PROTEIN"/>
    <property type="match status" value="1"/>
</dbReference>
<dbReference type="EMBL" id="JAKOGI010000180">
    <property type="protein sequence ID" value="KAJ8440990.1"/>
    <property type="molecule type" value="Genomic_DNA"/>
</dbReference>
<dbReference type="Proteomes" id="UP001153076">
    <property type="component" value="Unassembled WGS sequence"/>
</dbReference>
<dbReference type="SUPFAM" id="SSF56219">
    <property type="entry name" value="DNase I-like"/>
    <property type="match status" value="1"/>
</dbReference>
<dbReference type="InterPro" id="IPR036691">
    <property type="entry name" value="Endo/exonu/phosph_ase_sf"/>
</dbReference>
<organism evidence="2 3">
    <name type="scientific">Carnegiea gigantea</name>
    <dbReference type="NCBI Taxonomy" id="171969"/>
    <lineage>
        <taxon>Eukaryota</taxon>
        <taxon>Viridiplantae</taxon>
        <taxon>Streptophyta</taxon>
        <taxon>Embryophyta</taxon>
        <taxon>Tracheophyta</taxon>
        <taxon>Spermatophyta</taxon>
        <taxon>Magnoliopsida</taxon>
        <taxon>eudicotyledons</taxon>
        <taxon>Gunneridae</taxon>
        <taxon>Pentapetalae</taxon>
        <taxon>Caryophyllales</taxon>
        <taxon>Cactineae</taxon>
        <taxon>Cactaceae</taxon>
        <taxon>Cactoideae</taxon>
        <taxon>Echinocereeae</taxon>
        <taxon>Carnegiea</taxon>
    </lineage>
</organism>
<keyword evidence="3" id="KW-1185">Reference proteome</keyword>
<feature type="region of interest" description="Disordered" evidence="1">
    <location>
        <begin position="1"/>
        <end position="35"/>
    </location>
</feature>
<proteinExistence type="predicted"/>
<evidence type="ECO:0008006" key="4">
    <source>
        <dbReference type="Google" id="ProtNLM"/>
    </source>
</evidence>
<reference evidence="2" key="1">
    <citation type="submission" date="2022-04" db="EMBL/GenBank/DDBJ databases">
        <title>Carnegiea gigantea Genome sequencing and assembly v2.</title>
        <authorList>
            <person name="Copetti D."/>
            <person name="Sanderson M.J."/>
            <person name="Burquez A."/>
            <person name="Wojciechowski M.F."/>
        </authorList>
    </citation>
    <scope>NUCLEOTIDE SEQUENCE</scope>
    <source>
        <strain evidence="2">SGP5-SGP5p</strain>
        <tissue evidence="2">Aerial part</tissue>
    </source>
</reference>
<evidence type="ECO:0000313" key="3">
    <source>
        <dbReference type="Proteomes" id="UP001153076"/>
    </source>
</evidence>
<gene>
    <name evidence="2" type="ORF">Cgig2_020019</name>
</gene>
<name>A0A9Q1KCI2_9CARY</name>
<sequence length="494" mass="56100">MTGSPLAPITSCSLAPLSPAPAPSQTSHGMFKQPYSGDVLDFAPPDIRLRESRSQPDPGIGPDVGSHIQNTDAIMADAREDEGRDCSLDDLTKGNFYPNIIRNISPLSYLVWNDQGAGKPEFKVTLKEFIRMNRPSIGALLETYLDGSHALRLATNIGLLGHMCIDTVGFSGGIWLYYNKGKIEVRCIKSHAQQLTVKITRPGEKHWFFTAIYANPDCSKSDFNETTSLERRHRGSMDMSRRCDKFKFSIANNALIDLGFSGPKFTWNRGKTMETRKSARLDRGLCNTLWRVRFPKAVVRHLPALNSDHNPLLINTTGFAYISRNERPFRFLSAWQRHPNALRSRFLRSKYCNGRCDLDMFLHKPGASNCAPFIRQEVRTSLGNRKNTFFWDHTWATDVPLITLAVKDIPIHMQDTTVEEFWIPNRGWDWERFVEYLPGDALRLIEAHSIIQGNECMDRLYWNGTPGGVFTVKSAMKIIRLQGKTHQDKAWHIA</sequence>
<evidence type="ECO:0000256" key="1">
    <source>
        <dbReference type="SAM" id="MobiDB-lite"/>
    </source>
</evidence>
<accession>A0A9Q1KCI2</accession>
<feature type="region of interest" description="Disordered" evidence="1">
    <location>
        <begin position="49"/>
        <end position="68"/>
    </location>
</feature>
<dbReference type="OrthoDB" id="1001388at2759"/>
<dbReference type="AlphaFoldDB" id="A0A9Q1KCI2"/>
<dbReference type="Gene3D" id="3.60.10.10">
    <property type="entry name" value="Endonuclease/exonuclease/phosphatase"/>
    <property type="match status" value="1"/>
</dbReference>
<evidence type="ECO:0000313" key="2">
    <source>
        <dbReference type="EMBL" id="KAJ8440990.1"/>
    </source>
</evidence>
<protein>
    <recommendedName>
        <fullName evidence="4">Endonuclease/exonuclease/phosphatase</fullName>
    </recommendedName>
</protein>
<comment type="caution">
    <text evidence="2">The sequence shown here is derived from an EMBL/GenBank/DDBJ whole genome shotgun (WGS) entry which is preliminary data.</text>
</comment>
<dbReference type="PANTHER" id="PTHR35218">
    <property type="entry name" value="RNASE H DOMAIN-CONTAINING PROTEIN"/>
    <property type="match status" value="1"/>
</dbReference>